<evidence type="ECO:0000259" key="10">
    <source>
        <dbReference type="Pfam" id="PF12806"/>
    </source>
</evidence>
<evidence type="ECO:0000313" key="12">
    <source>
        <dbReference type="Proteomes" id="UP000238823"/>
    </source>
</evidence>
<accession>A0A2S9Y5N8</accession>
<dbReference type="Pfam" id="PF02771">
    <property type="entry name" value="Acyl-CoA_dh_N"/>
    <property type="match status" value="1"/>
</dbReference>
<sequence length="605" mass="66265">MSSTAFTFDTEDVFFTYFDQLRIHEQLVECERYADFDQDTYQTTVEEAYKFARDVFAPLNAIGDQTGCTLDAEGNVTLPEGYKEAWDQMREGGWTAPRADPDYGGSGMPYVIGAFLSEVMSGANMSLQMYVGLSSAAARVIKNHGPEGLARPVAEKIFAGEWGGTMCLTEADAGSSVGDNRTKAVPSPDQSDVWLLEGEKIFITGGDSNLVENICHLVLARTPGSPEGTKGLSLFMVPKFWFDTETLELQDRNGAHVLKLEHKMGIKSSATCVLGIGSRGPCRGWMVGKEREGIRLMFDMMNEARIGVGVQGLAAGSAAFQYARAYVHERVQGTSLKHLRDPNAKRVPIVNHPDVRRMLMNQKVLVETMRSMAYRLALSADIAESHPDEDRRAKLHRRVELLVPVVKSMCTDLGFDIAVTAVQIFGGYGFTQEFPVEQLVRDAKIQSIYEGTNGIQALDLLGRKMRMEGGRLFMEWMQDAKAEIEAAQVEGFDAQATALGKAIDAVAAAAMHIAGVGQQDIDEAMLQAVPFLQALGYTVLGQEALDQARVAKRKIAARGETNFLKGKLLNLDYFTATFLPQVTATSKAIRNGDTSCLDPSLFTAN</sequence>
<dbReference type="EC" id="1.3.99.-" evidence="11"/>
<protein>
    <submittedName>
        <fullName evidence="11">Acyl-CoA dehydrogenase</fullName>
        <ecNumber evidence="11">1.3.99.-</ecNumber>
    </submittedName>
</protein>
<name>A0A2S9Y5N8_9BACT</name>
<dbReference type="InterPro" id="IPR046373">
    <property type="entry name" value="Acyl-CoA_Oxase/DH_mid-dom_sf"/>
</dbReference>
<evidence type="ECO:0000259" key="9">
    <source>
        <dbReference type="Pfam" id="PF02771"/>
    </source>
</evidence>
<reference evidence="11 12" key="1">
    <citation type="submission" date="2018-03" db="EMBL/GenBank/DDBJ databases">
        <title>Draft Genome Sequences of the Obligatory Marine Myxobacteria Enhygromyxa salina SWB007.</title>
        <authorList>
            <person name="Poehlein A."/>
            <person name="Moghaddam J.A."/>
            <person name="Harms H."/>
            <person name="Alanjari M."/>
            <person name="Koenig G.M."/>
            <person name="Daniel R."/>
            <person name="Schaeberle T.F."/>
        </authorList>
    </citation>
    <scope>NUCLEOTIDE SEQUENCE [LARGE SCALE GENOMIC DNA]</scope>
    <source>
        <strain evidence="11 12">SWB007</strain>
    </source>
</reference>
<dbReference type="InterPro" id="IPR009075">
    <property type="entry name" value="AcylCo_DH/oxidase_C"/>
</dbReference>
<evidence type="ECO:0000256" key="3">
    <source>
        <dbReference type="ARBA" id="ARBA00022630"/>
    </source>
</evidence>
<dbReference type="InterPro" id="IPR052166">
    <property type="entry name" value="Diverse_Acyl-CoA_DH"/>
</dbReference>
<feature type="domain" description="Acyl-CoA oxidase/dehydrogenase middle" evidence="8">
    <location>
        <begin position="166"/>
        <end position="273"/>
    </location>
</feature>
<keyword evidence="3 6" id="KW-0285">Flavoprotein</keyword>
<dbReference type="Proteomes" id="UP000238823">
    <property type="component" value="Unassembled WGS sequence"/>
</dbReference>
<dbReference type="Gene3D" id="2.40.110.10">
    <property type="entry name" value="Butyryl-CoA Dehydrogenase, subunit A, domain 2"/>
    <property type="match status" value="1"/>
</dbReference>
<dbReference type="EMBL" id="PVNL01000118">
    <property type="protein sequence ID" value="PRQ00420.1"/>
    <property type="molecule type" value="Genomic_DNA"/>
</dbReference>
<dbReference type="InterPro" id="IPR006091">
    <property type="entry name" value="Acyl-CoA_Oxase/DH_mid-dom"/>
</dbReference>
<evidence type="ECO:0000259" key="7">
    <source>
        <dbReference type="Pfam" id="PF00441"/>
    </source>
</evidence>
<proteinExistence type="inferred from homology"/>
<dbReference type="SUPFAM" id="SSF47203">
    <property type="entry name" value="Acyl-CoA dehydrogenase C-terminal domain-like"/>
    <property type="match status" value="1"/>
</dbReference>
<evidence type="ECO:0000313" key="11">
    <source>
        <dbReference type="EMBL" id="PRQ00420.1"/>
    </source>
</evidence>
<feature type="domain" description="Acyl-CoA dehydrogenase/oxidase C-terminal" evidence="7">
    <location>
        <begin position="293"/>
        <end position="459"/>
    </location>
</feature>
<comment type="cofactor">
    <cofactor evidence="1 6">
        <name>FAD</name>
        <dbReference type="ChEBI" id="CHEBI:57692"/>
    </cofactor>
</comment>
<dbReference type="InterPro" id="IPR036250">
    <property type="entry name" value="AcylCo_DH-like_C"/>
</dbReference>
<gene>
    <name evidence="11" type="primary">mmgC_5</name>
    <name evidence="11" type="ORF">ENSA7_59140</name>
</gene>
<dbReference type="GO" id="GO:0050660">
    <property type="term" value="F:flavin adenine dinucleotide binding"/>
    <property type="evidence" value="ECO:0007669"/>
    <property type="project" value="InterPro"/>
</dbReference>
<dbReference type="PANTHER" id="PTHR42803">
    <property type="entry name" value="ACYL-COA DEHYDROGENASE"/>
    <property type="match status" value="1"/>
</dbReference>
<dbReference type="InterPro" id="IPR013786">
    <property type="entry name" value="AcylCoA_DH/ox_N"/>
</dbReference>
<dbReference type="Pfam" id="PF00441">
    <property type="entry name" value="Acyl-CoA_dh_1"/>
    <property type="match status" value="1"/>
</dbReference>
<dbReference type="InterPro" id="IPR009100">
    <property type="entry name" value="AcylCoA_DH/oxidase_NM_dom_sf"/>
</dbReference>
<feature type="domain" description="Acyl-CoA dehydrogenase/oxidase N-terminal" evidence="9">
    <location>
        <begin position="46"/>
        <end position="161"/>
    </location>
</feature>
<evidence type="ECO:0000256" key="2">
    <source>
        <dbReference type="ARBA" id="ARBA00009347"/>
    </source>
</evidence>
<dbReference type="OrthoDB" id="9765339at2"/>
<dbReference type="InterPro" id="IPR025878">
    <property type="entry name" value="Acyl-CoA_dh-like_C_dom"/>
</dbReference>
<feature type="domain" description="Acetyl-CoA dehydrogenase-like C-terminal" evidence="10">
    <location>
        <begin position="481"/>
        <end position="598"/>
    </location>
</feature>
<dbReference type="RefSeq" id="WP_106092776.1">
    <property type="nucleotide sequence ID" value="NZ_PVNL01000118.1"/>
</dbReference>
<comment type="caution">
    <text evidence="11">The sequence shown here is derived from an EMBL/GenBank/DDBJ whole genome shotgun (WGS) entry which is preliminary data.</text>
</comment>
<dbReference type="Gene3D" id="1.10.540.10">
    <property type="entry name" value="Acyl-CoA dehydrogenase/oxidase, N-terminal domain"/>
    <property type="match status" value="1"/>
</dbReference>
<evidence type="ECO:0000256" key="4">
    <source>
        <dbReference type="ARBA" id="ARBA00022827"/>
    </source>
</evidence>
<keyword evidence="4 6" id="KW-0274">FAD</keyword>
<dbReference type="PANTHER" id="PTHR42803:SF1">
    <property type="entry name" value="BROAD-SPECIFICITY LINEAR ACYL-COA DEHYDROGENASE FADE5"/>
    <property type="match status" value="1"/>
</dbReference>
<comment type="similarity">
    <text evidence="2 6">Belongs to the acyl-CoA dehydrogenase family.</text>
</comment>
<dbReference type="SUPFAM" id="SSF56645">
    <property type="entry name" value="Acyl-CoA dehydrogenase NM domain-like"/>
    <property type="match status" value="1"/>
</dbReference>
<evidence type="ECO:0000259" key="8">
    <source>
        <dbReference type="Pfam" id="PF02770"/>
    </source>
</evidence>
<keyword evidence="5 6" id="KW-0560">Oxidoreductase</keyword>
<dbReference type="Pfam" id="PF02770">
    <property type="entry name" value="Acyl-CoA_dh_M"/>
    <property type="match status" value="1"/>
</dbReference>
<dbReference type="Gene3D" id="1.20.140.10">
    <property type="entry name" value="Butyryl-CoA Dehydrogenase, subunit A, domain 3"/>
    <property type="match status" value="1"/>
</dbReference>
<evidence type="ECO:0000256" key="6">
    <source>
        <dbReference type="RuleBase" id="RU362125"/>
    </source>
</evidence>
<evidence type="ECO:0000256" key="1">
    <source>
        <dbReference type="ARBA" id="ARBA00001974"/>
    </source>
</evidence>
<dbReference type="AlphaFoldDB" id="A0A2S9Y5N8"/>
<dbReference type="GO" id="GO:0005886">
    <property type="term" value="C:plasma membrane"/>
    <property type="evidence" value="ECO:0007669"/>
    <property type="project" value="TreeGrafter"/>
</dbReference>
<dbReference type="Pfam" id="PF12806">
    <property type="entry name" value="Acyl-CoA_dh_C"/>
    <property type="match status" value="1"/>
</dbReference>
<dbReference type="GO" id="GO:0016627">
    <property type="term" value="F:oxidoreductase activity, acting on the CH-CH group of donors"/>
    <property type="evidence" value="ECO:0007669"/>
    <property type="project" value="InterPro"/>
</dbReference>
<evidence type="ECO:0000256" key="5">
    <source>
        <dbReference type="ARBA" id="ARBA00023002"/>
    </source>
</evidence>
<dbReference type="InterPro" id="IPR037069">
    <property type="entry name" value="AcylCoA_DH/ox_N_sf"/>
</dbReference>
<organism evidence="11 12">
    <name type="scientific">Enhygromyxa salina</name>
    <dbReference type="NCBI Taxonomy" id="215803"/>
    <lineage>
        <taxon>Bacteria</taxon>
        <taxon>Pseudomonadati</taxon>
        <taxon>Myxococcota</taxon>
        <taxon>Polyangia</taxon>
        <taxon>Nannocystales</taxon>
        <taxon>Nannocystaceae</taxon>
        <taxon>Enhygromyxa</taxon>
    </lineage>
</organism>